<gene>
    <name evidence="2" type="ORF">BXT84_10010</name>
</gene>
<dbReference type="InterPro" id="IPR015943">
    <property type="entry name" value="WD40/YVTN_repeat-like_dom_sf"/>
</dbReference>
<name>A0ABM6RSF6_9FIRM</name>
<organism evidence="2 3">
    <name type="scientific">Sulfobacillus thermotolerans</name>
    <dbReference type="NCBI Taxonomy" id="338644"/>
    <lineage>
        <taxon>Bacteria</taxon>
        <taxon>Bacillati</taxon>
        <taxon>Bacillota</taxon>
        <taxon>Clostridia</taxon>
        <taxon>Eubacteriales</taxon>
        <taxon>Clostridiales Family XVII. Incertae Sedis</taxon>
        <taxon>Sulfobacillus</taxon>
    </lineage>
</organism>
<dbReference type="InterPro" id="IPR011048">
    <property type="entry name" value="Haem_d1_sf"/>
</dbReference>
<dbReference type="PANTHER" id="PTHR47197">
    <property type="entry name" value="PROTEIN NIRF"/>
    <property type="match status" value="1"/>
</dbReference>
<reference evidence="2 3" key="1">
    <citation type="journal article" date="2019" name="Sci. Rep.">
        <title>Sulfobacillus thermotolerans: new insights into resistance and metabolic capacities of acidophilic chemolithotrophs.</title>
        <authorList>
            <person name="Panyushkina A.E."/>
            <person name="Babenko V.V."/>
            <person name="Nikitina A.S."/>
            <person name="Selezneva O.V."/>
            <person name="Tsaplina I.A."/>
            <person name="Letarova M.A."/>
            <person name="Kostryukova E.S."/>
            <person name="Letarov A.V."/>
        </authorList>
    </citation>
    <scope>NUCLEOTIDE SEQUENCE [LARGE SCALE GENOMIC DNA]</scope>
    <source>
        <strain evidence="2 3">Kr1</strain>
    </source>
</reference>
<dbReference type="Proteomes" id="UP000325292">
    <property type="component" value="Chromosome"/>
</dbReference>
<proteinExistence type="predicted"/>
<accession>A0ABM6RSF6</accession>
<evidence type="ECO:0000313" key="2">
    <source>
        <dbReference type="EMBL" id="AUW94239.1"/>
    </source>
</evidence>
<dbReference type="PANTHER" id="PTHR47197:SF3">
    <property type="entry name" value="DIHYDRO-HEME D1 DEHYDROGENASE"/>
    <property type="match status" value="1"/>
</dbReference>
<evidence type="ECO:0000256" key="1">
    <source>
        <dbReference type="SAM" id="SignalP"/>
    </source>
</evidence>
<keyword evidence="1" id="KW-0732">Signal</keyword>
<feature type="chain" id="PRO_5047396025" evidence="1">
    <location>
        <begin position="24"/>
        <end position="298"/>
    </location>
</feature>
<dbReference type="PROSITE" id="PS51257">
    <property type="entry name" value="PROKAR_LIPOPROTEIN"/>
    <property type="match status" value="1"/>
</dbReference>
<dbReference type="Gene3D" id="2.130.10.10">
    <property type="entry name" value="YVTN repeat-like/Quinoprotein amine dehydrogenase"/>
    <property type="match status" value="1"/>
</dbReference>
<dbReference type="SUPFAM" id="SSF51004">
    <property type="entry name" value="C-terminal (heme d1) domain of cytochrome cd1-nitrite reductase"/>
    <property type="match status" value="1"/>
</dbReference>
<evidence type="ECO:0000313" key="3">
    <source>
        <dbReference type="Proteomes" id="UP000325292"/>
    </source>
</evidence>
<keyword evidence="3" id="KW-1185">Reference proteome</keyword>
<dbReference type="InterPro" id="IPR051200">
    <property type="entry name" value="Host-pathogen_enzymatic-act"/>
</dbReference>
<sequence length="298" mass="29729">MLSSTKYWAISGMTALVGLGLTACGSAPPPVSTGPSSVSHLHPSAIIATPQGTLSATAPEPNGTLWVLAGNGASKGIYQYDVSQRKALGSESVSNNVTSIAQSSTGLLALGIGTVSSGAVEVANGTSGGVLATIPVSGPVYSVAAGDDGVSFYVLNGSSQARSVTVINGQTDKVVGNVPVPANAVSVVPSPGEHNVYVLQPNGVVSEITVAGGHITTQFSIGHSGRALALGPNGATLYVLKGQGPIRNVAVVNLATESVKEVLPAAASTQDIVLSPDGQTLYDVVGTPTYGNLQAFKL</sequence>
<feature type="signal peptide" evidence="1">
    <location>
        <begin position="1"/>
        <end position="23"/>
    </location>
</feature>
<dbReference type="EMBL" id="CP019454">
    <property type="protein sequence ID" value="AUW94239.1"/>
    <property type="molecule type" value="Genomic_DNA"/>
</dbReference>
<protein>
    <submittedName>
        <fullName evidence="2">Uncharacterized protein</fullName>
    </submittedName>
</protein>